<dbReference type="GO" id="GO:0051607">
    <property type="term" value="P:defense response to virus"/>
    <property type="evidence" value="ECO:0007669"/>
    <property type="project" value="UniProtKB-KW"/>
</dbReference>
<dbReference type="SUPFAM" id="SSF81301">
    <property type="entry name" value="Nucleotidyltransferase"/>
    <property type="match status" value="1"/>
</dbReference>
<sequence length="283" mass="32103">MAIPETQLETWANQGAITTAKSTADSVKNALNSYTEWPEGIDFEVYLQGSYKNDTNIRGDSDVDVVIQLNSTFYSNLSEDQKGVLGLTPASYGLPNFRANVLNILKSYYGQDQIVEGNKSIKVKATNGRLPADVVVCSQYRQYKTVNSYDYIEGICFWTQNDNRQVINYPKTHYDNGVSKHQNSNKWHKPVVRLFKNFRGSISGDATPSYFLECMLYNTPNSKFGTSYGDTFCNIVNWLNENSLDNFVCQNGQLNLFGTSQEQWSTGEAKIFIKNLISLWNNW</sequence>
<dbReference type="InterPro" id="IPR058909">
    <property type="entry name" value="CD_NTase_C"/>
</dbReference>
<name>A0A2M8DBJ3_9BACT</name>
<keyword evidence="1 7" id="KW-0808">Transferase</keyword>
<evidence type="ECO:0000256" key="2">
    <source>
        <dbReference type="ARBA" id="ARBA00022695"/>
    </source>
</evidence>
<protein>
    <submittedName>
        <fullName evidence="7">Nucleotidyltransferase</fullName>
    </submittedName>
</protein>
<dbReference type="CDD" id="cd05400">
    <property type="entry name" value="NT_2-5OAS_ClassI-CCAase"/>
    <property type="match status" value="1"/>
</dbReference>
<evidence type="ECO:0000256" key="3">
    <source>
        <dbReference type="ARBA" id="ARBA00022741"/>
    </source>
</evidence>
<keyword evidence="3" id="KW-0547">Nucleotide-binding</keyword>
<reference evidence="8" key="1">
    <citation type="submission" date="2017-09" db="EMBL/GenBank/DDBJ databases">
        <title>Depth-based differentiation of microbial function through sediment-hosted aquifers and enrichment of novel symbionts in the deep terrestrial subsurface.</title>
        <authorList>
            <person name="Probst A.J."/>
            <person name="Ladd B."/>
            <person name="Jarett J.K."/>
            <person name="Geller-Mcgrath D.E."/>
            <person name="Sieber C.M.K."/>
            <person name="Emerson J.B."/>
            <person name="Anantharaman K."/>
            <person name="Thomas B.C."/>
            <person name="Malmstrom R."/>
            <person name="Stieglmeier M."/>
            <person name="Klingl A."/>
            <person name="Woyke T."/>
            <person name="Ryan C.M."/>
            <person name="Banfield J.F."/>
        </authorList>
    </citation>
    <scope>NUCLEOTIDE SEQUENCE [LARGE SCALE GENOMIC DNA]</scope>
</reference>
<dbReference type="InterPro" id="IPR002934">
    <property type="entry name" value="Polymerase_NTP_transf_dom"/>
</dbReference>
<dbReference type="Gene3D" id="3.30.460.10">
    <property type="entry name" value="Beta Polymerase, domain 2"/>
    <property type="match status" value="1"/>
</dbReference>
<evidence type="ECO:0000256" key="1">
    <source>
        <dbReference type="ARBA" id="ARBA00022679"/>
    </source>
</evidence>
<organism evidence="7 8">
    <name type="scientific">Candidatus Roizmanbacteria bacterium CG_4_9_14_0_8_um_filter_34_12</name>
    <dbReference type="NCBI Taxonomy" id="1974840"/>
    <lineage>
        <taxon>Bacteria</taxon>
        <taxon>Candidatus Roizmaniibacteriota</taxon>
    </lineage>
</organism>
<dbReference type="AlphaFoldDB" id="A0A2M8DBJ3"/>
<comment type="caution">
    <text evidence="7">The sequence shown here is derived from an EMBL/GenBank/DDBJ whole genome shotgun (WGS) entry which is preliminary data.</text>
</comment>
<dbReference type="InterPro" id="IPR006116">
    <property type="entry name" value="NT_2-5OAS_ClassI-CCAase"/>
</dbReference>
<dbReference type="GO" id="GO:0016779">
    <property type="term" value="F:nucleotidyltransferase activity"/>
    <property type="evidence" value="ECO:0007669"/>
    <property type="project" value="InterPro"/>
</dbReference>
<evidence type="ECO:0000313" key="7">
    <source>
        <dbReference type="EMBL" id="PJB87788.1"/>
    </source>
</evidence>
<evidence type="ECO:0000256" key="4">
    <source>
        <dbReference type="ARBA" id="ARBA00023118"/>
    </source>
</evidence>
<dbReference type="Pfam" id="PF01909">
    <property type="entry name" value="NTP_transf_2"/>
    <property type="match status" value="1"/>
</dbReference>
<dbReference type="Pfam" id="PF26305">
    <property type="entry name" value="CD_NTase_C"/>
    <property type="match status" value="1"/>
</dbReference>
<keyword evidence="4" id="KW-0051">Antiviral defense</keyword>
<dbReference type="Proteomes" id="UP000229706">
    <property type="component" value="Unassembled WGS sequence"/>
</dbReference>
<keyword evidence="2" id="KW-0548">Nucleotidyltransferase</keyword>
<feature type="domain" description="Polymerase nucleotidyl transferase" evidence="5">
    <location>
        <begin position="37"/>
        <end position="80"/>
    </location>
</feature>
<evidence type="ECO:0000259" key="6">
    <source>
        <dbReference type="Pfam" id="PF26305"/>
    </source>
</evidence>
<evidence type="ECO:0000313" key="8">
    <source>
        <dbReference type="Proteomes" id="UP000229706"/>
    </source>
</evidence>
<accession>A0A2M8DBJ3</accession>
<evidence type="ECO:0000259" key="5">
    <source>
        <dbReference type="Pfam" id="PF01909"/>
    </source>
</evidence>
<dbReference type="EMBL" id="PFTH01000189">
    <property type="protein sequence ID" value="PJB87788.1"/>
    <property type="molecule type" value="Genomic_DNA"/>
</dbReference>
<dbReference type="InterPro" id="IPR043519">
    <property type="entry name" value="NT_sf"/>
</dbReference>
<feature type="domain" description="cGAS/DncV-like nucleotidyltransferase C-terminal helical" evidence="6">
    <location>
        <begin position="175"/>
        <end position="281"/>
    </location>
</feature>
<proteinExistence type="predicted"/>
<gene>
    <name evidence="7" type="ORF">CO083_05180</name>
</gene>